<dbReference type="PANTHER" id="PTHR11477">
    <property type="entry name" value="TRANSCRIPTION FACTOR S-II ZINC FINGER DOMAIN-CONTAINING PROTEIN"/>
    <property type="match status" value="1"/>
</dbReference>
<dbReference type="AlphaFoldDB" id="A0AAV3AZS6"/>
<dbReference type="InterPro" id="IPR036575">
    <property type="entry name" value="TFIIS_cen_dom_sf"/>
</dbReference>
<dbReference type="EMBL" id="DYDO01000001">
    <property type="protein sequence ID" value="DBA33550.1"/>
    <property type="molecule type" value="Genomic_DNA"/>
</dbReference>
<comment type="caution">
    <text evidence="2">The sequence shown here is derived from an EMBL/GenBank/DDBJ whole genome shotgun (WGS) entry which is preliminary data.</text>
</comment>
<name>A0AAV3AZS6_PYXAD</name>
<dbReference type="EMBL" id="DYDO01000001">
    <property type="protein sequence ID" value="DBA33549.1"/>
    <property type="molecule type" value="Genomic_DNA"/>
</dbReference>
<dbReference type="Gene3D" id="1.10.472.30">
    <property type="entry name" value="Transcription elongation factor S-II, central domain"/>
    <property type="match status" value="1"/>
</dbReference>
<dbReference type="GO" id="GO:0006351">
    <property type="term" value="P:DNA-templated transcription"/>
    <property type="evidence" value="ECO:0007669"/>
    <property type="project" value="InterPro"/>
</dbReference>
<dbReference type="PANTHER" id="PTHR11477:SF52">
    <property type="entry name" value="SPOC DOMAIN-CONTAINING PROTEIN 1 ISOFORM X1"/>
    <property type="match status" value="1"/>
</dbReference>
<dbReference type="InterPro" id="IPR012921">
    <property type="entry name" value="SPOC_C"/>
</dbReference>
<dbReference type="SUPFAM" id="SSF46942">
    <property type="entry name" value="Elongation factor TFIIS domain 2"/>
    <property type="match status" value="1"/>
</dbReference>
<gene>
    <name evidence="2" type="ORF">GDO54_001217</name>
</gene>
<dbReference type="PROSITE" id="PS51321">
    <property type="entry name" value="TFIIS_CENTRAL"/>
    <property type="match status" value="1"/>
</dbReference>
<evidence type="ECO:0000313" key="3">
    <source>
        <dbReference type="Proteomes" id="UP001181693"/>
    </source>
</evidence>
<dbReference type="InterPro" id="IPR003618">
    <property type="entry name" value="TFIIS_cen_dom"/>
</dbReference>
<sequence>MGFPTVLHISSYQHPSVPEKFGFREGSKIHQLKRTPRKKPYGKGNILRTCKQASAVSEEQIRATTVQSLSDVLLNRVQETEYLQVQEETVKNLAKTVEKEMFDLYQDTGIRYKNKYRSLIFNLKDTRNKIFFHRVVLGEITPQCLVQMSATEMAGQELSDWRKQERQQNLEAIEKAQKEFHHNQQKIKLTHKGLIEIETPVNEILTLEDLSNNSFKEQDLQRATIPEMIDTTFQHRSHLLDVNCLICLGKIKPSDQQDISQWTSWKPRDKEKKRNQKGSFFSDREMITEATKQDDLNVETTEMPPAIWKGHIQMFSLKQFKAAGFQLSGYSTHLCQELPNAITSKGFISPESVWEFVDLIWPASTKFHECTVTSPAPERQTSGEISQ</sequence>
<reference evidence="2" key="1">
    <citation type="thesis" date="2020" institute="ProQuest LLC" country="789 East Eisenhower Parkway, Ann Arbor, MI, USA">
        <title>Comparative Genomics and Chromosome Evolution.</title>
        <authorList>
            <person name="Mudd A.B."/>
        </authorList>
    </citation>
    <scope>NUCLEOTIDE SEQUENCE</scope>
    <source>
        <strain evidence="2">1538</strain>
        <tissue evidence="2">Blood</tissue>
    </source>
</reference>
<proteinExistence type="predicted"/>
<keyword evidence="3" id="KW-1185">Reference proteome</keyword>
<feature type="domain" description="TFIIS central" evidence="1">
    <location>
        <begin position="61"/>
        <end position="181"/>
    </location>
</feature>
<dbReference type="SMART" id="SM00510">
    <property type="entry name" value="TFS2M"/>
    <property type="match status" value="1"/>
</dbReference>
<protein>
    <recommendedName>
        <fullName evidence="1">TFIIS central domain-containing protein</fullName>
    </recommendedName>
</protein>
<dbReference type="Proteomes" id="UP001181693">
    <property type="component" value="Unassembled WGS sequence"/>
</dbReference>
<organism evidence="2 3">
    <name type="scientific">Pyxicephalus adspersus</name>
    <name type="common">African bullfrog</name>
    <dbReference type="NCBI Taxonomy" id="30357"/>
    <lineage>
        <taxon>Eukaryota</taxon>
        <taxon>Metazoa</taxon>
        <taxon>Chordata</taxon>
        <taxon>Craniata</taxon>
        <taxon>Vertebrata</taxon>
        <taxon>Euteleostomi</taxon>
        <taxon>Amphibia</taxon>
        <taxon>Batrachia</taxon>
        <taxon>Anura</taxon>
        <taxon>Neobatrachia</taxon>
        <taxon>Ranoidea</taxon>
        <taxon>Pyxicephalidae</taxon>
        <taxon>Pyxicephalinae</taxon>
        <taxon>Pyxicephalus</taxon>
    </lineage>
</organism>
<dbReference type="GO" id="GO:0005634">
    <property type="term" value="C:nucleus"/>
    <property type="evidence" value="ECO:0007669"/>
    <property type="project" value="TreeGrafter"/>
</dbReference>
<evidence type="ECO:0000313" key="2">
    <source>
        <dbReference type="EMBL" id="DBA33550.1"/>
    </source>
</evidence>
<evidence type="ECO:0000259" key="1">
    <source>
        <dbReference type="PROSITE" id="PS51321"/>
    </source>
</evidence>
<dbReference type="Pfam" id="PF07744">
    <property type="entry name" value="SPOC"/>
    <property type="match status" value="1"/>
</dbReference>
<dbReference type="Pfam" id="PF07500">
    <property type="entry name" value="TFIIS_M"/>
    <property type="match status" value="1"/>
</dbReference>
<accession>A0AAV3AZS6</accession>